<evidence type="ECO:0000256" key="2">
    <source>
        <dbReference type="SAM" id="SignalP"/>
    </source>
</evidence>
<evidence type="ECO:0000256" key="1">
    <source>
        <dbReference type="SAM" id="Phobius"/>
    </source>
</evidence>
<feature type="domain" description="Bacterial Ig-like" evidence="3">
    <location>
        <begin position="738"/>
        <end position="833"/>
    </location>
</feature>
<keyword evidence="1" id="KW-1133">Transmembrane helix</keyword>
<dbReference type="EMBL" id="FZOU01000008">
    <property type="protein sequence ID" value="SNT34600.1"/>
    <property type="molecule type" value="Genomic_DNA"/>
</dbReference>
<keyword evidence="1" id="KW-0472">Membrane</keyword>
<keyword evidence="1" id="KW-0812">Transmembrane</keyword>
<dbReference type="PANTHER" id="PTHR13833:SF71">
    <property type="entry name" value="NHL DOMAIN-CONTAINING PROTEIN"/>
    <property type="match status" value="1"/>
</dbReference>
<protein>
    <submittedName>
        <fullName evidence="4">Ig-like domain (Group 3)</fullName>
    </submittedName>
</protein>
<dbReference type="InterPro" id="IPR032109">
    <property type="entry name" value="Big_3_5"/>
</dbReference>
<dbReference type="Proteomes" id="UP000198356">
    <property type="component" value="Unassembled WGS sequence"/>
</dbReference>
<evidence type="ECO:0000313" key="4">
    <source>
        <dbReference type="EMBL" id="SNT34600.1"/>
    </source>
</evidence>
<proteinExistence type="predicted"/>
<feature type="signal peptide" evidence="2">
    <location>
        <begin position="1"/>
        <end position="27"/>
    </location>
</feature>
<dbReference type="Gene3D" id="2.40.10.500">
    <property type="match status" value="1"/>
</dbReference>
<sequence>MFGRIGRSVLGLLALVAASASAPAATAATTEYTVVNASATSFPLTAAGSSVSQTVQIQVNAAVTISSVAIAPSVNGHQEFALGAVTGCTVDGSAATAAGATCSIPVTFTPTYSGLRQQTIAITDSTGVVTSIGLTGLASGPQGILLPGNVTTLGGASGGYYYSGDNGPVASARFSAPYNIAVDAMNNLYIADEVSGNVRVVYQAGAALACLIEIEQPTLFGLATGATSCAGATSAPTAGDVYTLGGDPTPYTSSTSTHLKGSDDNRIATTLTATTSPLNSPAGIAVDAYGNILIGDYNAYKLRVIYTGGASMACLIEIENPTLFGLAKGATACTAATSSPKVGYIYTLLGGTGTSTPGASGDGALANSAIMTYAAAVAVSTSGDIFLVDDSTNAARTSRIRVIYNGGAAAAALITAENPTVTAPVVGYVYKIAGGVFASSGDGALAASGGILYARGLVLTPDGDLVFTDQSTTSGSQVAKVRVVYGGGSRMASLIALENSGIVPQLGYMYTIGGSSTTGASGIGYSGDGGLASAALLTNPYSLTMDPAGDIYVSDYGKYDLRKISGYDGKISTYAGIGTQAVVSGNALTTAALWDPYGMAWGAGGTLFFTDPGVYRLREISSTANAIAFTNAAPVGGQSETEVVYETNTGNTALTFTAITPSVNFAVVASGSSAYSDCGASTVLQPGQTCAIGVILSPSTGGALTGTLTVYNNSLNIANNSQNVALSGTAAIQTATALTTSSASADLNTNLTFNATVTVVSGQNTTGAAALAGNVTFTAGATTLGTAAIDPTSGIATLQYSTLAAGSYTVKATFTPTASGYASSSASVAQVIVAPAFTASTSTPGLSVVTGQSVTAALSLVTVGGYTGNVSVSCATPLPADVTCAFSPASVAVKADGATSVTLTIGTSGASTAMLAHTGAVTLAGSFGAMLLLYRRRRRLAGVLALMLALTVSIGLAGCGSATNSAARGTFNVNAVFTDGVTSITVPVTVSVVGK</sequence>
<organism evidence="4 5">
    <name type="scientific">Granulicella rosea</name>
    <dbReference type="NCBI Taxonomy" id="474952"/>
    <lineage>
        <taxon>Bacteria</taxon>
        <taxon>Pseudomonadati</taxon>
        <taxon>Acidobacteriota</taxon>
        <taxon>Terriglobia</taxon>
        <taxon>Terriglobales</taxon>
        <taxon>Acidobacteriaceae</taxon>
        <taxon>Granulicella</taxon>
    </lineage>
</organism>
<name>A0A239LWE9_9BACT</name>
<keyword evidence="5" id="KW-1185">Reference proteome</keyword>
<accession>A0A239LWE9</accession>
<gene>
    <name evidence="4" type="ORF">SAMN05421770_10816</name>
</gene>
<dbReference type="InterPro" id="IPR013783">
    <property type="entry name" value="Ig-like_fold"/>
</dbReference>
<dbReference type="PANTHER" id="PTHR13833">
    <property type="match status" value="1"/>
</dbReference>
<feature type="transmembrane region" description="Helical" evidence="1">
    <location>
        <begin position="914"/>
        <end position="933"/>
    </location>
</feature>
<keyword evidence="2" id="KW-0732">Signal</keyword>
<dbReference type="AlphaFoldDB" id="A0A239LWE9"/>
<dbReference type="SUPFAM" id="SSF63829">
    <property type="entry name" value="Calcium-dependent phosphotriesterase"/>
    <property type="match status" value="1"/>
</dbReference>
<dbReference type="Gene3D" id="2.120.10.30">
    <property type="entry name" value="TolB, C-terminal domain"/>
    <property type="match status" value="2"/>
</dbReference>
<feature type="chain" id="PRO_5012218604" evidence="2">
    <location>
        <begin position="28"/>
        <end position="995"/>
    </location>
</feature>
<feature type="transmembrane region" description="Helical" evidence="1">
    <location>
        <begin position="940"/>
        <end position="958"/>
    </location>
</feature>
<dbReference type="InterPro" id="IPR011042">
    <property type="entry name" value="6-blade_b-propeller_TolB-like"/>
</dbReference>
<evidence type="ECO:0000259" key="3">
    <source>
        <dbReference type="Pfam" id="PF16640"/>
    </source>
</evidence>
<dbReference type="Pfam" id="PF16640">
    <property type="entry name" value="Big_3_5"/>
    <property type="match status" value="1"/>
</dbReference>
<reference evidence="4 5" key="1">
    <citation type="submission" date="2017-06" db="EMBL/GenBank/DDBJ databases">
        <authorList>
            <person name="Kim H.J."/>
            <person name="Triplett B.A."/>
        </authorList>
    </citation>
    <scope>NUCLEOTIDE SEQUENCE [LARGE SCALE GENOMIC DNA]</scope>
    <source>
        <strain evidence="4 5">DSM 18704</strain>
    </source>
</reference>
<evidence type="ECO:0000313" key="5">
    <source>
        <dbReference type="Proteomes" id="UP000198356"/>
    </source>
</evidence>
<dbReference type="Gene3D" id="2.60.40.10">
    <property type="entry name" value="Immunoglobulins"/>
    <property type="match status" value="3"/>
</dbReference>